<protein>
    <recommendedName>
        <fullName evidence="2">non-specific serine/threonine protein kinase</fullName>
        <ecNumber evidence="2">2.7.11.1</ecNumber>
    </recommendedName>
</protein>
<dbReference type="SUPFAM" id="SSF56112">
    <property type="entry name" value="Protein kinase-like (PK-like)"/>
    <property type="match status" value="1"/>
</dbReference>
<evidence type="ECO:0000259" key="10">
    <source>
        <dbReference type="PROSITE" id="PS50011"/>
    </source>
</evidence>
<evidence type="ECO:0000256" key="1">
    <source>
        <dbReference type="ARBA" id="ARBA00008874"/>
    </source>
</evidence>
<dbReference type="PROSITE" id="PS50011">
    <property type="entry name" value="PROTEIN_KINASE_DOM"/>
    <property type="match status" value="1"/>
</dbReference>
<feature type="binding site" evidence="8">
    <location>
        <position position="54"/>
    </location>
    <ligand>
        <name>ATP</name>
        <dbReference type="ChEBI" id="CHEBI:30616"/>
    </ligand>
</feature>
<feature type="compositionally biased region" description="Basic and acidic residues" evidence="9">
    <location>
        <begin position="523"/>
        <end position="533"/>
    </location>
</feature>
<dbReference type="InterPro" id="IPR008271">
    <property type="entry name" value="Ser/Thr_kinase_AS"/>
</dbReference>
<dbReference type="SMART" id="SM00220">
    <property type="entry name" value="S_TKc"/>
    <property type="match status" value="1"/>
</dbReference>
<evidence type="ECO:0000313" key="12">
    <source>
        <dbReference type="Proteomes" id="UP001652662"/>
    </source>
</evidence>
<evidence type="ECO:0000256" key="2">
    <source>
        <dbReference type="ARBA" id="ARBA00012513"/>
    </source>
</evidence>
<feature type="region of interest" description="Disordered" evidence="9">
    <location>
        <begin position="877"/>
        <end position="918"/>
    </location>
</feature>
<dbReference type="InterPro" id="IPR051700">
    <property type="entry name" value="STE20_Ser-Thr_kinase"/>
</dbReference>
<feature type="region of interest" description="Disordered" evidence="9">
    <location>
        <begin position="363"/>
        <end position="385"/>
    </location>
</feature>
<comment type="similarity">
    <text evidence="1">Belongs to the protein kinase superfamily. STE Ser/Thr protein kinase family. STE20 subfamily.</text>
</comment>
<feature type="compositionally biased region" description="Polar residues" evidence="9">
    <location>
        <begin position="535"/>
        <end position="550"/>
    </location>
</feature>
<evidence type="ECO:0000313" key="13">
    <source>
        <dbReference type="RefSeq" id="XP_070419265.1"/>
    </source>
</evidence>
<dbReference type="Gene3D" id="1.10.510.10">
    <property type="entry name" value="Transferase(Phosphotransferase) domain 1"/>
    <property type="match status" value="1"/>
</dbReference>
<evidence type="ECO:0000256" key="5">
    <source>
        <dbReference type="ARBA" id="ARBA00022741"/>
    </source>
</evidence>
<keyword evidence="5 8" id="KW-0547">Nucleotide-binding</keyword>
<feature type="compositionally biased region" description="Pro residues" evidence="9">
    <location>
        <begin position="552"/>
        <end position="566"/>
    </location>
</feature>
<proteinExistence type="inferred from homology"/>
<dbReference type="Proteomes" id="UP001652662">
    <property type="component" value="Chromosome 10"/>
</dbReference>
<feature type="domain" description="Protein kinase" evidence="10">
    <location>
        <begin position="25"/>
        <end position="289"/>
    </location>
</feature>
<feature type="compositionally biased region" description="Basic and acidic residues" evidence="9">
    <location>
        <begin position="704"/>
        <end position="716"/>
    </location>
</feature>
<dbReference type="Pfam" id="PF00069">
    <property type="entry name" value="Pkinase"/>
    <property type="match status" value="1"/>
</dbReference>
<dbReference type="InterPro" id="IPR000719">
    <property type="entry name" value="Prot_kinase_dom"/>
</dbReference>
<gene>
    <name evidence="13" type="primary">MINK1</name>
</gene>
<feature type="compositionally biased region" description="Basic and acidic residues" evidence="9">
    <location>
        <begin position="822"/>
        <end position="834"/>
    </location>
</feature>
<dbReference type="Gene3D" id="3.30.200.20">
    <property type="entry name" value="Phosphorylase Kinase, domain 1"/>
    <property type="match status" value="1"/>
</dbReference>
<dbReference type="PROSITE" id="PS50219">
    <property type="entry name" value="CNH"/>
    <property type="match status" value="1"/>
</dbReference>
<dbReference type="InterPro" id="IPR001180">
    <property type="entry name" value="CNH_dom"/>
</dbReference>
<dbReference type="PANTHER" id="PTHR47096">
    <property type="entry name" value="MISSHAPEN LIKE KINASE 1"/>
    <property type="match status" value="1"/>
</dbReference>
<dbReference type="GeneID" id="103560662"/>
<feature type="compositionally biased region" description="Polar residues" evidence="9">
    <location>
        <begin position="890"/>
        <end position="904"/>
    </location>
</feature>
<accession>A0ABM4JTJ6</accession>
<feature type="compositionally biased region" description="Basic and acidic residues" evidence="9">
    <location>
        <begin position="398"/>
        <end position="468"/>
    </location>
</feature>
<feature type="compositionally biased region" description="Polar residues" evidence="9">
    <location>
        <begin position="603"/>
        <end position="613"/>
    </location>
</feature>
<feature type="compositionally biased region" description="Acidic residues" evidence="9">
    <location>
        <begin position="317"/>
        <end position="333"/>
    </location>
</feature>
<evidence type="ECO:0000256" key="6">
    <source>
        <dbReference type="ARBA" id="ARBA00022777"/>
    </source>
</evidence>
<dbReference type="PANTHER" id="PTHR47096:SF1">
    <property type="entry name" value="MISSHAPEN LIKE KINASE 1"/>
    <property type="match status" value="1"/>
</dbReference>
<feature type="domain" description="CNH" evidence="11">
    <location>
        <begin position="994"/>
        <end position="1281"/>
    </location>
</feature>
<dbReference type="PROSITE" id="PS00107">
    <property type="entry name" value="PROTEIN_KINASE_ATP"/>
    <property type="match status" value="1"/>
</dbReference>
<feature type="region of interest" description="Disordered" evidence="9">
    <location>
        <begin position="397"/>
        <end position="861"/>
    </location>
</feature>
<feature type="compositionally biased region" description="Low complexity" evidence="9">
    <location>
        <begin position="371"/>
        <end position="382"/>
    </location>
</feature>
<dbReference type="Pfam" id="PF00780">
    <property type="entry name" value="CNH"/>
    <property type="match status" value="1"/>
</dbReference>
<dbReference type="EC" id="2.7.11.1" evidence="2"/>
<organism evidence="12 13">
    <name type="scientific">Equus przewalskii</name>
    <name type="common">Przewalski's horse</name>
    <name type="synonym">Equus caballus przewalskii</name>
    <dbReference type="NCBI Taxonomy" id="9798"/>
    <lineage>
        <taxon>Eukaryota</taxon>
        <taxon>Metazoa</taxon>
        <taxon>Chordata</taxon>
        <taxon>Craniata</taxon>
        <taxon>Vertebrata</taxon>
        <taxon>Euteleostomi</taxon>
        <taxon>Mammalia</taxon>
        <taxon>Eutheria</taxon>
        <taxon>Laurasiatheria</taxon>
        <taxon>Perissodactyla</taxon>
        <taxon>Equidae</taxon>
        <taxon>Equus</taxon>
    </lineage>
</organism>
<evidence type="ECO:0000256" key="9">
    <source>
        <dbReference type="SAM" id="MobiDB-lite"/>
    </source>
</evidence>
<feature type="compositionally biased region" description="Polar residues" evidence="9">
    <location>
        <begin position="675"/>
        <end position="687"/>
    </location>
</feature>
<dbReference type="InterPro" id="IPR011009">
    <property type="entry name" value="Kinase-like_dom_sf"/>
</dbReference>
<dbReference type="RefSeq" id="XP_070419265.1">
    <property type="nucleotide sequence ID" value="XM_070563164.1"/>
</dbReference>
<keyword evidence="4" id="KW-0808">Transferase</keyword>
<dbReference type="CDD" id="cd06636">
    <property type="entry name" value="STKc_MAP4K4_6_N"/>
    <property type="match status" value="1"/>
</dbReference>
<name>A0ABM4JTJ6_EQUPR</name>
<keyword evidence="12" id="KW-1185">Reference proteome</keyword>
<evidence type="ECO:0000256" key="4">
    <source>
        <dbReference type="ARBA" id="ARBA00022679"/>
    </source>
</evidence>
<keyword evidence="6" id="KW-0418">Kinase</keyword>
<reference evidence="13" key="1">
    <citation type="submission" date="2025-08" db="UniProtKB">
        <authorList>
            <consortium name="RefSeq"/>
        </authorList>
    </citation>
    <scope>IDENTIFICATION</scope>
    <source>
        <tissue evidence="13">Blood</tissue>
    </source>
</reference>
<keyword evidence="3" id="KW-0723">Serine/threonine-protein kinase</keyword>
<evidence type="ECO:0000256" key="7">
    <source>
        <dbReference type="ARBA" id="ARBA00022840"/>
    </source>
</evidence>
<keyword evidence="7 8" id="KW-0067">ATP-binding</keyword>
<dbReference type="SMART" id="SM00036">
    <property type="entry name" value="CNH"/>
    <property type="match status" value="1"/>
</dbReference>
<feature type="compositionally biased region" description="Low complexity" evidence="9">
    <location>
        <begin position="481"/>
        <end position="500"/>
    </location>
</feature>
<feature type="compositionally biased region" description="Basic and acidic residues" evidence="9">
    <location>
        <begin position="773"/>
        <end position="797"/>
    </location>
</feature>
<evidence type="ECO:0000259" key="11">
    <source>
        <dbReference type="PROSITE" id="PS50219"/>
    </source>
</evidence>
<evidence type="ECO:0000256" key="8">
    <source>
        <dbReference type="PROSITE-ProRule" id="PRU10141"/>
    </source>
</evidence>
<dbReference type="InterPro" id="IPR017441">
    <property type="entry name" value="Protein_kinase_ATP_BS"/>
</dbReference>
<dbReference type="PROSITE" id="PS00108">
    <property type="entry name" value="PROTEIN_KINASE_ST"/>
    <property type="match status" value="1"/>
</dbReference>
<evidence type="ECO:0000256" key="3">
    <source>
        <dbReference type="ARBA" id="ARBA00022527"/>
    </source>
</evidence>
<feature type="region of interest" description="Disordered" evidence="9">
    <location>
        <begin position="299"/>
        <end position="347"/>
    </location>
</feature>
<sequence>MGDPAPARSLDDIDLSALRDPAGIFELVEVVGNGTYGQVYKGRHVKTGQLAAIKVMDVTEDEEEEIKQEINMLKKYSHHRNIATYYGAFIKKSPPGNDDQLWLVMEFCGAGSVTDLVKNTKGNALKEDCIAYICREILRGLAHLHAHKVIHRDIKGQNVLLTENAEVKLVDFGVSAQLDRTVGRRNTFIGTPYWMAPEVIACDENPDATYDYRSDIWSLGITAIEMAEGAPPLCDMHPMRALFLIPRNPPPRLKSKKWSKKFIDFIDTCLIKTYLSRPPTEQLLKFPFIRDQPTERQVRIQLKDHIDRSRKKRGEKEETEYEYSGSEEEDDSHGEEGEPSSIMNVPGESTLRREFLRLQQENKSNSEALKQQQQQQLQQQQQRDPEAHIKHLLHQRQRRIEEQKEERRRVEEQQRREREQRKLQEKEQQRRLEDMQALRREEERRQAEREQEYKRKQLEEQRQSERLQRQLQQEHAYLKSLQQQQQQQQLQKQQQQQQQQILPGDRKPLYHYGRGINPADKPAWAREVEERTRMNKQQNSPLAKTKPSSTGPEPPVPQASPGPPGPLSQTPPMQRPVEPQEGPHKSLVAHRVPLKPYAAPVPRSQSLQDQPTRNLAAFPASHDPDPAVPTPTATPSARGAVIRQNSDPTSEGPGPSPNPPAWVRPDNEAPPKVPQRTSSIATALNTSGAGGSRPAQAVRASNPDLRRSDPGWERSDSVLPASHGHLPQAGSLERNRVGASSKLDSSPVLSPGNKAKPDDHRSRPGRPASYKRAIGEDFVLLKERTMDEAPRPPKKAMDYSSSSEEVESSEDEEEESNGEPSEGSRDTPGARDGDTDSVSTMVVHDVEEIAGTQTPYGGGTMVVQRTPEEERSLLHADSNGYTNLPDVVQPSHSPTESSRGQSPPSKEGGGDYQSRGLVKAPGKSSFTMFVDLGIYQPGGSGDTIPITALVGGEGSRLDQLQYDVRKGSVVNVNPTNTRAHSETPEIRKYKKRFNSEILCAALWGVNLLVGTENGLMLLDRSGQGKVYGLIGRRRFQQMDVLEGLNLLITISGKRNKLRVYYLSWLRNKILHNDPEVEKKQGWTTVGDMEGCGHYRVVKYERIKFLVIALKNSVEVYAWAPKPYHKFMAFKSFADLPHRPLLVDLTVEEGQRLKVIYGSSAGFHAVDVDSGNSYDIYIPVHIQSQITPHAIIFLPNTDGMEMLLCYEDEGVYVNTYGRIIKDVVLQWGEMPTSVAYICSNQIMGWGEKAIEIRSVETGHLDGVFMHKRAQRLKFLCERNDKVFFASVRSGGSSQVYFMTLNRNCIMNW</sequence>
<feature type="compositionally biased region" description="Acidic residues" evidence="9">
    <location>
        <begin position="804"/>
        <end position="817"/>
    </location>
</feature>